<dbReference type="GO" id="GO:0042853">
    <property type="term" value="P:L-alanine catabolic process"/>
    <property type="evidence" value="ECO:0007669"/>
    <property type="project" value="InterPro"/>
</dbReference>
<feature type="binding site" evidence="9">
    <location>
        <position position="15"/>
    </location>
    <ligand>
        <name>substrate</name>
    </ligand>
</feature>
<evidence type="ECO:0000256" key="7">
    <source>
        <dbReference type="PIRNR" id="PIRNR000183"/>
    </source>
</evidence>
<dbReference type="FunFam" id="3.40.50.720:FF:000433">
    <property type="entry name" value="Alanine dehydrogenase 1"/>
    <property type="match status" value="1"/>
</dbReference>
<feature type="binding site" evidence="10">
    <location>
        <position position="201"/>
    </location>
    <ligand>
        <name>NAD(+)</name>
        <dbReference type="ChEBI" id="CHEBI:57540"/>
    </ligand>
</feature>
<feature type="binding site" evidence="10">
    <location>
        <position position="132"/>
    </location>
    <ligand>
        <name>NAD(+)</name>
        <dbReference type="ChEBI" id="CHEBI:57540"/>
    </ligand>
</feature>
<dbReference type="STRING" id="617002.SAMN05660653_00828"/>
<feature type="binding site" evidence="10">
    <location>
        <position position="196"/>
    </location>
    <ligand>
        <name>NAD(+)</name>
        <dbReference type="ChEBI" id="CHEBI:57540"/>
    </ligand>
</feature>
<dbReference type="SMART" id="SM01003">
    <property type="entry name" value="AlaDh_PNT_N"/>
    <property type="match status" value="1"/>
</dbReference>
<dbReference type="PANTHER" id="PTHR42795:SF1">
    <property type="entry name" value="ALANINE DEHYDROGENASE"/>
    <property type="match status" value="1"/>
</dbReference>
<dbReference type="InterPro" id="IPR036291">
    <property type="entry name" value="NAD(P)-bd_dom_sf"/>
</dbReference>
<evidence type="ECO:0000256" key="2">
    <source>
        <dbReference type="ARBA" id="ARBA00005689"/>
    </source>
</evidence>
<comment type="catalytic activity">
    <reaction evidence="5 7">
        <text>L-alanine + NAD(+) + H2O = pyruvate + NH4(+) + NADH + H(+)</text>
        <dbReference type="Rhea" id="RHEA:18405"/>
        <dbReference type="ChEBI" id="CHEBI:15361"/>
        <dbReference type="ChEBI" id="CHEBI:15377"/>
        <dbReference type="ChEBI" id="CHEBI:15378"/>
        <dbReference type="ChEBI" id="CHEBI:28938"/>
        <dbReference type="ChEBI" id="CHEBI:57540"/>
        <dbReference type="ChEBI" id="CHEBI:57945"/>
        <dbReference type="ChEBI" id="CHEBI:57972"/>
        <dbReference type="EC" id="1.4.1.1"/>
    </reaction>
</comment>
<proteinExistence type="inferred from homology"/>
<keyword evidence="14" id="KW-1185">Reference proteome</keyword>
<dbReference type="InterPro" id="IPR007698">
    <property type="entry name" value="AlaDH/PNT_NAD(H)-bd"/>
</dbReference>
<comment type="similarity">
    <text evidence="2 7">Belongs to the AlaDH/PNT family.</text>
</comment>
<evidence type="ECO:0000256" key="1">
    <source>
        <dbReference type="ARBA" id="ARBA00005206"/>
    </source>
</evidence>
<dbReference type="SMART" id="SM01002">
    <property type="entry name" value="AlaDh_PNT_C"/>
    <property type="match status" value="1"/>
</dbReference>
<dbReference type="AlphaFoldDB" id="A0A1G6BA78"/>
<dbReference type="InterPro" id="IPR007886">
    <property type="entry name" value="AlaDH/PNT_N"/>
</dbReference>
<gene>
    <name evidence="13" type="ORF">SAMN05660653_00828</name>
</gene>
<feature type="binding site" evidence="10">
    <location>
        <begin position="237"/>
        <end position="238"/>
    </location>
    <ligand>
        <name>NAD(+)</name>
        <dbReference type="ChEBI" id="CHEBI:57540"/>
    </ligand>
</feature>
<feature type="active site" description="Proton donor/acceptor" evidence="8">
    <location>
        <position position="268"/>
    </location>
</feature>
<keyword evidence="4 7" id="KW-0520">NAD</keyword>
<evidence type="ECO:0000256" key="9">
    <source>
        <dbReference type="PIRSR" id="PIRSR000183-2"/>
    </source>
</evidence>
<keyword evidence="10" id="KW-0547">Nucleotide-binding</keyword>
<dbReference type="SUPFAM" id="SSF52283">
    <property type="entry name" value="Formate/glycerate dehydrogenase catalytic domain-like"/>
    <property type="match status" value="1"/>
</dbReference>
<name>A0A1G6BA78_9BACT</name>
<feature type="binding site" evidence="10">
    <location>
        <position position="218"/>
    </location>
    <ligand>
        <name>NAD(+)</name>
        <dbReference type="ChEBI" id="CHEBI:57540"/>
    </ligand>
</feature>
<evidence type="ECO:0000256" key="3">
    <source>
        <dbReference type="ARBA" id="ARBA00023002"/>
    </source>
</evidence>
<dbReference type="Proteomes" id="UP000198771">
    <property type="component" value="Unassembled WGS sequence"/>
</dbReference>
<keyword evidence="3 7" id="KW-0560">Oxidoreductase</keyword>
<dbReference type="GO" id="GO:0000166">
    <property type="term" value="F:nucleotide binding"/>
    <property type="evidence" value="ECO:0007669"/>
    <property type="project" value="UniProtKB-KW"/>
</dbReference>
<evidence type="ECO:0000256" key="10">
    <source>
        <dbReference type="PIRSR" id="PIRSR000183-3"/>
    </source>
</evidence>
<evidence type="ECO:0000256" key="8">
    <source>
        <dbReference type="PIRSR" id="PIRSR000183-1"/>
    </source>
</evidence>
<dbReference type="PANTHER" id="PTHR42795">
    <property type="entry name" value="ALANINE DEHYDROGENASE"/>
    <property type="match status" value="1"/>
</dbReference>
<feature type="domain" description="Alanine dehydrogenase/pyridine nucleotide transhydrogenase N-terminal" evidence="12">
    <location>
        <begin position="4"/>
        <end position="135"/>
    </location>
</feature>
<comment type="pathway">
    <text evidence="1">Amino-acid degradation; L-alanine degradation via dehydrogenase pathway; NH(3) and pyruvate from L-alanine: step 1/1.</text>
</comment>
<feature type="binding site" evidence="10">
    <location>
        <position position="277"/>
    </location>
    <ligand>
        <name>NAD(+)</name>
        <dbReference type="ChEBI" id="CHEBI:57540"/>
    </ligand>
</feature>
<evidence type="ECO:0000313" key="14">
    <source>
        <dbReference type="Proteomes" id="UP000198771"/>
    </source>
</evidence>
<dbReference type="CDD" id="cd05305">
    <property type="entry name" value="L-AlaDH"/>
    <property type="match status" value="1"/>
</dbReference>
<feature type="binding site" evidence="10">
    <location>
        <begin position="297"/>
        <end position="300"/>
    </location>
    <ligand>
        <name>NAD(+)</name>
        <dbReference type="ChEBI" id="CHEBI:57540"/>
    </ligand>
</feature>
<organism evidence="13 14">
    <name type="scientific">Desulfonatronum thiosulfatophilum</name>
    <dbReference type="NCBI Taxonomy" id="617002"/>
    <lineage>
        <taxon>Bacteria</taxon>
        <taxon>Pseudomonadati</taxon>
        <taxon>Thermodesulfobacteriota</taxon>
        <taxon>Desulfovibrionia</taxon>
        <taxon>Desulfovibrionales</taxon>
        <taxon>Desulfonatronaceae</taxon>
        <taxon>Desulfonatronum</taxon>
    </lineage>
</organism>
<dbReference type="EC" id="1.4.1.1" evidence="7"/>
<dbReference type="Pfam" id="PF01262">
    <property type="entry name" value="AlaDh_PNT_C"/>
    <property type="match status" value="1"/>
</dbReference>
<evidence type="ECO:0000259" key="11">
    <source>
        <dbReference type="SMART" id="SM01002"/>
    </source>
</evidence>
<dbReference type="GO" id="GO:0005886">
    <property type="term" value="C:plasma membrane"/>
    <property type="evidence" value="ECO:0007669"/>
    <property type="project" value="TreeGrafter"/>
</dbReference>
<dbReference type="Gene3D" id="3.40.50.720">
    <property type="entry name" value="NAD(P)-binding Rossmann-like Domain"/>
    <property type="match status" value="2"/>
</dbReference>
<dbReference type="Pfam" id="PF05222">
    <property type="entry name" value="AlaDh_PNT_N"/>
    <property type="match status" value="1"/>
</dbReference>
<comment type="function">
    <text evidence="6">May play a role in cell wall synthesis as L-alanine is an important constituent of the peptidoglycan layer.</text>
</comment>
<dbReference type="PIRSF" id="PIRSF000183">
    <property type="entry name" value="Alanine_dh"/>
    <property type="match status" value="1"/>
</dbReference>
<evidence type="ECO:0000256" key="4">
    <source>
        <dbReference type="ARBA" id="ARBA00023027"/>
    </source>
</evidence>
<evidence type="ECO:0000259" key="12">
    <source>
        <dbReference type="SMART" id="SM01003"/>
    </source>
</evidence>
<feature type="binding site" evidence="10">
    <location>
        <begin position="265"/>
        <end position="268"/>
    </location>
    <ligand>
        <name>NAD(+)</name>
        <dbReference type="ChEBI" id="CHEBI:57540"/>
    </ligand>
</feature>
<dbReference type="NCBIfam" id="TIGR00518">
    <property type="entry name" value="alaDH"/>
    <property type="match status" value="1"/>
</dbReference>
<dbReference type="OrthoDB" id="9804592at2"/>
<dbReference type="RefSeq" id="WP_092117521.1">
    <property type="nucleotide sequence ID" value="NZ_FMXO01000004.1"/>
</dbReference>
<feature type="binding site" evidence="9">
    <location>
        <position position="73"/>
    </location>
    <ligand>
        <name>substrate</name>
    </ligand>
</feature>
<sequence length="367" mass="38875">MLVGVPKEIKAQERRVGLFPSGVKALVEHGHQVVVEAGAGEGCGASDDVYRSQGARIGTADEAWSQELVVKVKEPLAQEYRHLREDLCLFTYLHLAADKPLTDALVGSGCVAIAYETVQLPDNSLPLLAPMSEIAGRMSVTKATEMLCHNNGGSGVFLGGVTGTLPARVIVIGAGISGAGAAQMAVGLGADVLVLDVDMAKLYRLYHHLNQQIKTLFSNAMNIEDQVVKADVIISCVLIPGASAPKLITRQLLEAMKPGAVIMDIAIDQGGTTDLSRPTTHDSPCLQVGNGVNLYCVSNMPGAYPRTASESLTNATLRYVLQLADKGWNKACREDPALGRGLNVVGGKVVYKAVAEACGYVWKELKN</sequence>
<feature type="active site" description="Proton donor/acceptor" evidence="8">
    <location>
        <position position="94"/>
    </location>
</feature>
<evidence type="ECO:0000256" key="5">
    <source>
        <dbReference type="ARBA" id="ARBA00049277"/>
    </source>
</evidence>
<evidence type="ECO:0000313" key="13">
    <source>
        <dbReference type="EMBL" id="SDB17393.1"/>
    </source>
</evidence>
<evidence type="ECO:0000256" key="6">
    <source>
        <dbReference type="ARBA" id="ARBA00056662"/>
    </source>
</evidence>
<protein>
    <recommendedName>
        <fullName evidence="7">Alanine dehydrogenase</fullName>
        <ecNumber evidence="7">1.4.1.1</ecNumber>
    </recommendedName>
</protein>
<dbReference type="SUPFAM" id="SSF51735">
    <property type="entry name" value="NAD(P)-binding Rossmann-fold domains"/>
    <property type="match status" value="1"/>
</dbReference>
<dbReference type="EMBL" id="FMXO01000004">
    <property type="protein sequence ID" value="SDB17393.1"/>
    <property type="molecule type" value="Genomic_DNA"/>
</dbReference>
<reference evidence="13 14" key="1">
    <citation type="submission" date="2016-10" db="EMBL/GenBank/DDBJ databases">
        <authorList>
            <person name="de Groot N.N."/>
        </authorList>
    </citation>
    <scope>NUCLEOTIDE SEQUENCE [LARGE SCALE GENOMIC DNA]</scope>
    <source>
        <strain evidence="13 14">ASO4-2</strain>
    </source>
</reference>
<dbReference type="InterPro" id="IPR008141">
    <property type="entry name" value="Ala_DH"/>
</dbReference>
<dbReference type="GO" id="GO:0000286">
    <property type="term" value="F:alanine dehydrogenase activity"/>
    <property type="evidence" value="ECO:0007669"/>
    <property type="project" value="UniProtKB-UniRule"/>
</dbReference>
<accession>A0A1G6BA78</accession>
<feature type="domain" description="Alanine dehydrogenase/pyridine nucleotide transhydrogenase NAD(H)-binding" evidence="11">
    <location>
        <begin position="147"/>
        <end position="296"/>
    </location>
</feature>